<evidence type="ECO:0000313" key="2">
    <source>
        <dbReference type="EMBL" id="CDS10618.1"/>
    </source>
</evidence>
<feature type="domain" description="Heterokaryon incompatibility" evidence="1">
    <location>
        <begin position="84"/>
        <end position="171"/>
    </location>
</feature>
<organism evidence="2">
    <name type="scientific">Lichtheimia ramosa</name>
    <dbReference type="NCBI Taxonomy" id="688394"/>
    <lineage>
        <taxon>Eukaryota</taxon>
        <taxon>Fungi</taxon>
        <taxon>Fungi incertae sedis</taxon>
        <taxon>Mucoromycota</taxon>
        <taxon>Mucoromycotina</taxon>
        <taxon>Mucoromycetes</taxon>
        <taxon>Mucorales</taxon>
        <taxon>Lichtheimiaceae</taxon>
        <taxon>Lichtheimia</taxon>
    </lineage>
</organism>
<evidence type="ECO:0000259" key="1">
    <source>
        <dbReference type="Pfam" id="PF06985"/>
    </source>
</evidence>
<protein>
    <recommendedName>
        <fullName evidence="1">Heterokaryon incompatibility domain-containing protein</fullName>
    </recommendedName>
</protein>
<sequence>MTHDREESADTYKINISLEDDEDGKRKEFFEKGLGALLANEHFLLLYVPEHGAKMQVIRPATNLYHKKRIIQRINEAKRIPSFYYALSHLWGITKENRYHWNDISEHAIDEEGNPVKPVSMRPEKRDALIGLLKDHPDSYWWIDVLCARTDTPLDIMGDIYGCCLECIAMIDCEPDLISDITSETYELPEYAGSFPTWEEVQTGKKIFYEYPDLLDVLYTFMKYTMRETEEILMWMGEIEQARDFNKKRMLKMEAIDFYMLVKSLGNSMRECMDPADFVYGVLGMLQIKMPRLSNPKEVWARFLHELENYMETNNLFKHGERLKVYINSSIYGFDICEAECMSEVYNRLLELDV</sequence>
<dbReference type="AlphaFoldDB" id="A0A077WUC1"/>
<dbReference type="Pfam" id="PF06985">
    <property type="entry name" value="HET"/>
    <property type="match status" value="1"/>
</dbReference>
<dbReference type="OrthoDB" id="194358at2759"/>
<name>A0A077WUC1_9FUNG</name>
<proteinExistence type="predicted"/>
<accession>A0A077WUC1</accession>
<reference evidence="2" key="1">
    <citation type="journal article" date="2014" name="Genome Announc.">
        <title>De novo whole-genome sequence and genome annotation of Lichtheimia ramosa.</title>
        <authorList>
            <person name="Linde J."/>
            <person name="Schwartze V."/>
            <person name="Binder U."/>
            <person name="Lass-Florl C."/>
            <person name="Voigt K."/>
            <person name="Horn F."/>
        </authorList>
    </citation>
    <scope>NUCLEOTIDE SEQUENCE</scope>
    <source>
        <strain evidence="2">JMRC FSU:6197</strain>
    </source>
</reference>
<gene>
    <name evidence="2" type="ORF">LRAMOSA11104</name>
</gene>
<dbReference type="InterPro" id="IPR010730">
    <property type="entry name" value="HET"/>
</dbReference>
<dbReference type="EMBL" id="LK023337">
    <property type="protein sequence ID" value="CDS10618.1"/>
    <property type="molecule type" value="Genomic_DNA"/>
</dbReference>